<evidence type="ECO:0000313" key="2">
    <source>
        <dbReference type="Proteomes" id="UP001165190"/>
    </source>
</evidence>
<organism evidence="1 2">
    <name type="scientific">Hibiscus trionum</name>
    <name type="common">Flower of an hour</name>
    <dbReference type="NCBI Taxonomy" id="183268"/>
    <lineage>
        <taxon>Eukaryota</taxon>
        <taxon>Viridiplantae</taxon>
        <taxon>Streptophyta</taxon>
        <taxon>Embryophyta</taxon>
        <taxon>Tracheophyta</taxon>
        <taxon>Spermatophyta</taxon>
        <taxon>Magnoliopsida</taxon>
        <taxon>eudicotyledons</taxon>
        <taxon>Gunneridae</taxon>
        <taxon>Pentapetalae</taxon>
        <taxon>rosids</taxon>
        <taxon>malvids</taxon>
        <taxon>Malvales</taxon>
        <taxon>Malvaceae</taxon>
        <taxon>Malvoideae</taxon>
        <taxon>Hibiscus</taxon>
    </lineage>
</organism>
<dbReference type="PANTHER" id="PTHR31343">
    <property type="entry name" value="T15D22.8"/>
    <property type="match status" value="1"/>
</dbReference>
<reference evidence="1" key="1">
    <citation type="submission" date="2023-05" db="EMBL/GenBank/DDBJ databases">
        <title>Genome and transcriptome analyses reveal genes involved in the formation of fine ridges on petal epidermal cells in Hibiscus trionum.</title>
        <authorList>
            <person name="Koshimizu S."/>
            <person name="Masuda S."/>
            <person name="Ishii T."/>
            <person name="Shirasu K."/>
            <person name="Hoshino A."/>
            <person name="Arita M."/>
        </authorList>
    </citation>
    <scope>NUCLEOTIDE SEQUENCE</scope>
    <source>
        <strain evidence="1">Hamamatsu line</strain>
    </source>
</reference>
<dbReference type="Proteomes" id="UP001165190">
    <property type="component" value="Unassembled WGS sequence"/>
</dbReference>
<dbReference type="AlphaFoldDB" id="A0A9W7H6X1"/>
<dbReference type="EMBL" id="BSYR01000010">
    <property type="protein sequence ID" value="GMI72129.1"/>
    <property type="molecule type" value="Genomic_DNA"/>
</dbReference>
<dbReference type="InterPro" id="IPR008507">
    <property type="entry name" value="DUF789"/>
</dbReference>
<proteinExistence type="predicted"/>
<keyword evidence="2" id="KW-1185">Reference proteome</keyword>
<evidence type="ECO:0000313" key="1">
    <source>
        <dbReference type="EMBL" id="GMI72129.1"/>
    </source>
</evidence>
<comment type="caution">
    <text evidence="1">The sequence shown here is derived from an EMBL/GenBank/DDBJ whole genome shotgun (WGS) entry which is preliminary data.</text>
</comment>
<gene>
    <name evidence="1" type="ORF">HRI_000882200</name>
</gene>
<dbReference type="PANTHER" id="PTHR31343:SF8">
    <property type="entry name" value="OS07G0246600 PROTEIN"/>
    <property type="match status" value="1"/>
</dbReference>
<sequence>MKNVDARFLTFHCLSTQPPGTGTDGLPFQGFNIREFSDAEMSLKLPLPTFGLAFCKLQVSLWNTANISTSPKVDSLLREADNWLRRLQVYHPDFMFFLYHRR</sequence>
<dbReference type="Pfam" id="PF05623">
    <property type="entry name" value="DUF789"/>
    <property type="match status" value="1"/>
</dbReference>
<accession>A0A9W7H6X1</accession>
<name>A0A9W7H6X1_HIBTR</name>
<dbReference type="OrthoDB" id="784906at2759"/>
<protein>
    <submittedName>
        <fullName evidence="1">Uncharacterized protein</fullName>
    </submittedName>
</protein>